<dbReference type="Proteomes" id="UP001234989">
    <property type="component" value="Chromosome 6"/>
</dbReference>
<gene>
    <name evidence="1" type="ORF">MTR67_026179</name>
</gene>
<reference evidence="1" key="1">
    <citation type="submission" date="2023-08" db="EMBL/GenBank/DDBJ databases">
        <title>A de novo genome assembly of Solanum verrucosum Schlechtendal, a Mexican diploid species geographically isolated from the other diploid A-genome species in potato relatives.</title>
        <authorList>
            <person name="Hosaka K."/>
        </authorList>
    </citation>
    <scope>NUCLEOTIDE SEQUENCE</scope>
    <source>
        <tissue evidence="1">Young leaves</tissue>
    </source>
</reference>
<proteinExistence type="predicted"/>
<organism evidence="1 2">
    <name type="scientific">Solanum verrucosum</name>
    <dbReference type="NCBI Taxonomy" id="315347"/>
    <lineage>
        <taxon>Eukaryota</taxon>
        <taxon>Viridiplantae</taxon>
        <taxon>Streptophyta</taxon>
        <taxon>Embryophyta</taxon>
        <taxon>Tracheophyta</taxon>
        <taxon>Spermatophyta</taxon>
        <taxon>Magnoliopsida</taxon>
        <taxon>eudicotyledons</taxon>
        <taxon>Gunneridae</taxon>
        <taxon>Pentapetalae</taxon>
        <taxon>asterids</taxon>
        <taxon>lamiids</taxon>
        <taxon>Solanales</taxon>
        <taxon>Solanaceae</taxon>
        <taxon>Solanoideae</taxon>
        <taxon>Solaneae</taxon>
        <taxon>Solanum</taxon>
    </lineage>
</organism>
<evidence type="ECO:0000313" key="1">
    <source>
        <dbReference type="EMBL" id="WMV32794.1"/>
    </source>
</evidence>
<keyword evidence="2" id="KW-1185">Reference proteome</keyword>
<evidence type="ECO:0000313" key="2">
    <source>
        <dbReference type="Proteomes" id="UP001234989"/>
    </source>
</evidence>
<dbReference type="AlphaFoldDB" id="A0AAF0R779"/>
<protein>
    <submittedName>
        <fullName evidence="1">Uncharacterized protein</fullName>
    </submittedName>
</protein>
<dbReference type="EMBL" id="CP133617">
    <property type="protein sequence ID" value="WMV32794.1"/>
    <property type="molecule type" value="Genomic_DNA"/>
</dbReference>
<accession>A0AAF0R779</accession>
<feature type="non-terminal residue" evidence="1">
    <location>
        <position position="61"/>
    </location>
</feature>
<sequence>MGKKEQGSRRNEEVPLCQALKAKIKSVTEMSSRRVGEWFRDAVLDRQILQNLRMLKAKEKR</sequence>
<name>A0AAF0R779_SOLVR</name>